<organism evidence="13 14">
    <name type="scientific">[Candida] subhashii</name>
    <dbReference type="NCBI Taxonomy" id="561895"/>
    <lineage>
        <taxon>Eukaryota</taxon>
        <taxon>Fungi</taxon>
        <taxon>Dikarya</taxon>
        <taxon>Ascomycota</taxon>
        <taxon>Saccharomycotina</taxon>
        <taxon>Pichiomycetes</taxon>
        <taxon>Debaryomycetaceae</taxon>
        <taxon>Spathaspora</taxon>
    </lineage>
</organism>
<dbReference type="PANTHER" id="PTHR10336">
    <property type="entry name" value="PHOSPHOINOSITIDE-SPECIFIC PHOSPHOLIPASE C FAMILY PROTEIN"/>
    <property type="match status" value="1"/>
</dbReference>
<dbReference type="Proteomes" id="UP000694255">
    <property type="component" value="Unassembled WGS sequence"/>
</dbReference>
<dbReference type="CDD" id="cd08598">
    <property type="entry name" value="PI-PLC1c_yeast"/>
    <property type="match status" value="1"/>
</dbReference>
<keyword evidence="4" id="KW-0442">Lipid degradation</keyword>
<gene>
    <name evidence="13" type="ORF">J8A68_002416</name>
</gene>
<dbReference type="EMBL" id="JAGSYN010000109">
    <property type="protein sequence ID" value="KAG7664038.1"/>
    <property type="molecule type" value="Genomic_DNA"/>
</dbReference>
<evidence type="ECO:0000256" key="7">
    <source>
        <dbReference type="ARBA" id="ARBA00059664"/>
    </source>
</evidence>
<dbReference type="Pfam" id="PF00387">
    <property type="entry name" value="PI-PLC-Y"/>
    <property type="match status" value="1"/>
</dbReference>
<feature type="compositionally biased region" description="Low complexity" evidence="10">
    <location>
        <begin position="74"/>
        <end position="89"/>
    </location>
</feature>
<keyword evidence="6" id="KW-0807">Transducer</keyword>
<dbReference type="InterPro" id="IPR037755">
    <property type="entry name" value="Plc1_PH"/>
</dbReference>
<dbReference type="InterPro" id="IPR000909">
    <property type="entry name" value="PLipase_C_PInositol-sp_X_dom"/>
</dbReference>
<comment type="catalytic activity">
    <reaction evidence="1">
        <text>a 1,2-diacyl-sn-glycero-3-phospho-(1D-myo-inositol-4,5-bisphosphate) + H2O = 1D-myo-inositol 1,4,5-trisphosphate + a 1,2-diacyl-sn-glycerol + H(+)</text>
        <dbReference type="Rhea" id="RHEA:33179"/>
        <dbReference type="ChEBI" id="CHEBI:15377"/>
        <dbReference type="ChEBI" id="CHEBI:15378"/>
        <dbReference type="ChEBI" id="CHEBI:17815"/>
        <dbReference type="ChEBI" id="CHEBI:58456"/>
        <dbReference type="ChEBI" id="CHEBI:203600"/>
        <dbReference type="EC" id="3.1.4.11"/>
    </reaction>
</comment>
<dbReference type="InterPro" id="IPR001711">
    <property type="entry name" value="PLipase_C_Pinositol-sp_Y"/>
</dbReference>
<comment type="function">
    <text evidence="7">The production of the second messenger molecules diacylglycerol (DAG) and inositol 1,4,5-trisphosphate (IP3) is mediated by activated phosphatidylinositol-specific phospholipase C enzymes.</text>
</comment>
<dbReference type="PANTHER" id="PTHR10336:SF36">
    <property type="entry name" value="1-PHOSPHATIDYLINOSITOL 4,5-BISPHOSPHATE PHOSPHODIESTERASE BETA-4"/>
    <property type="match status" value="1"/>
</dbReference>
<evidence type="ECO:0000256" key="6">
    <source>
        <dbReference type="ARBA" id="ARBA00023224"/>
    </source>
</evidence>
<dbReference type="GO" id="GO:0004435">
    <property type="term" value="F:phosphatidylinositol-4,5-bisphosphate phospholipase C activity"/>
    <property type="evidence" value="ECO:0007669"/>
    <property type="project" value="UniProtKB-EC"/>
</dbReference>
<dbReference type="GO" id="GO:0048015">
    <property type="term" value="P:phosphatidylinositol-mediated signaling"/>
    <property type="evidence" value="ECO:0007669"/>
    <property type="project" value="TreeGrafter"/>
</dbReference>
<dbReference type="InterPro" id="IPR015359">
    <property type="entry name" value="PLC_EF-hand-like"/>
</dbReference>
<accession>A0A8J5UIZ8</accession>
<feature type="domain" description="PI-PLC Y-box" evidence="12">
    <location>
        <begin position="720"/>
        <end position="837"/>
    </location>
</feature>
<evidence type="ECO:0000256" key="3">
    <source>
        <dbReference type="ARBA" id="ARBA00022801"/>
    </source>
</evidence>
<dbReference type="InterPro" id="IPR000008">
    <property type="entry name" value="C2_dom"/>
</dbReference>
<protein>
    <recommendedName>
        <fullName evidence="8">1-phosphatidylinositol 4,5-bisphosphate phosphodiesterase 1</fullName>
        <ecNumber evidence="2">3.1.4.11</ecNumber>
    </recommendedName>
    <alternativeName>
        <fullName evidence="9">Phospholipase C-1</fullName>
    </alternativeName>
</protein>
<evidence type="ECO:0000313" key="13">
    <source>
        <dbReference type="EMBL" id="KAG7664038.1"/>
    </source>
</evidence>
<dbReference type="GO" id="GO:0016042">
    <property type="term" value="P:lipid catabolic process"/>
    <property type="evidence" value="ECO:0007669"/>
    <property type="project" value="UniProtKB-KW"/>
</dbReference>
<evidence type="ECO:0000256" key="8">
    <source>
        <dbReference type="ARBA" id="ARBA00071913"/>
    </source>
</evidence>
<reference evidence="13 14" key="1">
    <citation type="journal article" date="2021" name="DNA Res.">
        <title>Genome analysis of Candida subhashii reveals its hybrid nature and dual mitochondrial genome conformations.</title>
        <authorList>
            <person name="Mixao V."/>
            <person name="Hegedusova E."/>
            <person name="Saus E."/>
            <person name="Pryszcz L.P."/>
            <person name="Cillingova A."/>
            <person name="Nosek J."/>
            <person name="Gabaldon T."/>
        </authorList>
    </citation>
    <scope>NUCLEOTIDE SEQUENCE [LARGE SCALE GENOMIC DNA]</scope>
    <source>
        <strain evidence="13 14">CBS 10753</strain>
    </source>
</reference>
<evidence type="ECO:0000313" key="14">
    <source>
        <dbReference type="Proteomes" id="UP000694255"/>
    </source>
</evidence>
<dbReference type="CDD" id="cd00275">
    <property type="entry name" value="C2_PLC_like"/>
    <property type="match status" value="1"/>
</dbReference>
<evidence type="ECO:0000256" key="5">
    <source>
        <dbReference type="ARBA" id="ARBA00023098"/>
    </source>
</evidence>
<dbReference type="SMART" id="SM00239">
    <property type="entry name" value="C2"/>
    <property type="match status" value="1"/>
</dbReference>
<dbReference type="RefSeq" id="XP_049264270.1">
    <property type="nucleotide sequence ID" value="XM_049406165.1"/>
</dbReference>
<dbReference type="GO" id="GO:0051209">
    <property type="term" value="P:release of sequestered calcium ion into cytosol"/>
    <property type="evidence" value="ECO:0007669"/>
    <property type="project" value="TreeGrafter"/>
</dbReference>
<evidence type="ECO:0000256" key="10">
    <source>
        <dbReference type="SAM" id="MobiDB-lite"/>
    </source>
</evidence>
<dbReference type="Pfam" id="PF00388">
    <property type="entry name" value="PI-PLC-X"/>
    <property type="match status" value="1"/>
</dbReference>
<dbReference type="AlphaFoldDB" id="A0A8J5UIZ8"/>
<dbReference type="InterPro" id="IPR001192">
    <property type="entry name" value="PI-PLC_fam"/>
</dbReference>
<sequence>MSIINVIKNRSPSSCLRDEQQSIDNDQLSSSPTDLSYDQQGQQQQQFSLKKSNSFPIQSNLPNMFNNLRTNEESSSIPPKHQQQQSSSKSFIKKLLHINNKDDIPSTTNGPPSTKSSSSSLTRKLQRGAPFMFHSLSEEITNDQTRLHPQLSKSIGHIKIPSIFIKGGMSLLKVSHKSRKRILFYIDPSSFKFTWKVSTNSSPMVPSNPTTVAAVPGIVLPAATPTITTTGGGRLSISSGSSRTYEFTLDDIKSIYMTKDASSYREELNISKEFESKWITIIYYNLKKKKLKTIHLITDSIHDFKKFSSVLNNLKSLRDVLSKEFLINLNDLDENQRSALLDGNEGSGDGYDVGDDDEDEGKQVREFLSFDDILKYAKRLNININRNRLQSIFDHVCRNVITAPNSNIFEKGLNFEQFKLFISYLKRRDDIQQIWSNLIGPNNEFMTFETFKHFILNIQQETLDPDYILKIFNKFSHDNHHLSIEGFNNYLLSKYCQPLKSLETSTDTYFSHPMNEYYISSSHNTYLIGRQVVGDSSVDGYIRALQRGCRCLEIDIWDGPSSSTSDEDSENNSEPVVNHGRTFTTSIRFDNVIRTIKKFAFVLTPFPVILSLEIHCSIGNQIKVVNILREILGSDMITSPVDDSNTLPSPSMLRYKFLIKVKKTSPFEKLIEMENGSFTSATTTATTTTTTSFSEDNASTSTSIPFMRKTNKVTKISNELSDLGIYVQGIKFRNFSLPESKTYNHVFSISEKSMNNMIKTPEKQVAIDKHNRKYFMRIYPSKIRLKSSNFIPVNYWKCGVQMVATNWQTYDLGQQLNEALFDGVDRKGFVLKPDSLRKPLIRTTTSRSKKQVVKTSPMMVEFEIEIISAHQLPKKDNNDTNESGGIINPYVCLEFIGGNSIEWTGESGGGKMKGKTNVVKENGFNPIWNHKFSGKVHVGDDYDLLFVKFMICNDNGAQGGSGNGGNNGGTDGGSGGGEEGSPIGLLVSKLSYLNQGYRYLPINDLFGEQLVYSSLFVKINYKYYHHSA</sequence>
<dbReference type="CDD" id="cd13360">
    <property type="entry name" value="PH_PLC_fungal"/>
    <property type="match status" value="1"/>
</dbReference>
<dbReference type="GeneID" id="73469217"/>
<feature type="compositionally biased region" description="Low complexity" evidence="10">
    <location>
        <begin position="105"/>
        <end position="120"/>
    </location>
</feature>
<evidence type="ECO:0000259" key="11">
    <source>
        <dbReference type="PROSITE" id="PS50004"/>
    </source>
</evidence>
<dbReference type="SMART" id="SM00148">
    <property type="entry name" value="PLCXc"/>
    <property type="match status" value="1"/>
</dbReference>
<evidence type="ECO:0000259" key="12">
    <source>
        <dbReference type="PROSITE" id="PS50008"/>
    </source>
</evidence>
<dbReference type="EC" id="3.1.4.11" evidence="2"/>
<dbReference type="Pfam" id="PF00168">
    <property type="entry name" value="C2"/>
    <property type="match status" value="1"/>
</dbReference>
<feature type="compositionally biased region" description="Polar residues" evidence="10">
    <location>
        <begin position="22"/>
        <end position="38"/>
    </location>
</feature>
<comment type="caution">
    <text evidence="13">The sequence shown here is derived from an EMBL/GenBank/DDBJ whole genome shotgun (WGS) entry which is preliminary data.</text>
</comment>
<evidence type="ECO:0000256" key="4">
    <source>
        <dbReference type="ARBA" id="ARBA00022963"/>
    </source>
</evidence>
<dbReference type="Pfam" id="PF09279">
    <property type="entry name" value="EF-hand_like"/>
    <property type="match status" value="1"/>
</dbReference>
<proteinExistence type="predicted"/>
<dbReference type="PROSITE" id="PS50008">
    <property type="entry name" value="PIPLC_Y_DOMAIN"/>
    <property type="match status" value="1"/>
</dbReference>
<name>A0A8J5UIZ8_9ASCO</name>
<evidence type="ECO:0000256" key="2">
    <source>
        <dbReference type="ARBA" id="ARBA00012368"/>
    </source>
</evidence>
<keyword evidence="5" id="KW-0443">Lipid metabolism</keyword>
<feature type="compositionally biased region" description="Polar residues" evidence="10">
    <location>
        <begin position="47"/>
        <end position="69"/>
    </location>
</feature>
<dbReference type="FunFam" id="3.20.20.190:FF:000039">
    <property type="entry name" value="Phosphoinositide phospholipase C"/>
    <property type="match status" value="1"/>
</dbReference>
<dbReference type="PROSITE" id="PS50004">
    <property type="entry name" value="C2"/>
    <property type="match status" value="1"/>
</dbReference>
<feature type="region of interest" description="Disordered" evidence="10">
    <location>
        <begin position="15"/>
        <end position="89"/>
    </location>
</feature>
<evidence type="ECO:0000256" key="9">
    <source>
        <dbReference type="ARBA" id="ARBA00077990"/>
    </source>
</evidence>
<keyword evidence="3" id="KW-0378">Hydrolase</keyword>
<evidence type="ECO:0000256" key="1">
    <source>
        <dbReference type="ARBA" id="ARBA00001195"/>
    </source>
</evidence>
<dbReference type="OrthoDB" id="269822at2759"/>
<dbReference type="SMART" id="SM00149">
    <property type="entry name" value="PLCYc"/>
    <property type="match status" value="1"/>
</dbReference>
<dbReference type="PROSITE" id="PS50007">
    <property type="entry name" value="PIPLC_X_DOMAIN"/>
    <property type="match status" value="1"/>
</dbReference>
<feature type="region of interest" description="Disordered" evidence="10">
    <location>
        <begin position="101"/>
        <end position="123"/>
    </location>
</feature>
<feature type="domain" description="C2" evidence="11">
    <location>
        <begin position="837"/>
        <end position="997"/>
    </location>
</feature>
<keyword evidence="14" id="KW-1185">Reference proteome</keyword>